<dbReference type="InterPro" id="IPR038158">
    <property type="entry name" value="H-NOX_domain_sf"/>
</dbReference>
<dbReference type="InParanoid" id="A7S7B3"/>
<dbReference type="PANTHER" id="PTHR45655:SF5">
    <property type="entry name" value="SOLUBLE GUANYLATE CYCLASE 89DA-RELATED"/>
    <property type="match status" value="1"/>
</dbReference>
<dbReference type="Gene3D" id="3.30.450.260">
    <property type="entry name" value="Haem NO binding associated domain"/>
    <property type="match status" value="2"/>
</dbReference>
<dbReference type="AlphaFoldDB" id="A7S7B3"/>
<accession>A7S7B3</accession>
<evidence type="ECO:0000256" key="6">
    <source>
        <dbReference type="ARBA" id="ARBA00023239"/>
    </source>
</evidence>
<keyword evidence="5" id="KW-0342">GTP-binding</keyword>
<dbReference type="InterPro" id="IPR024096">
    <property type="entry name" value="NO_sig/Golgi_transp_ligand-bd"/>
</dbReference>
<dbReference type="Pfam" id="PF07700">
    <property type="entry name" value="HNOB"/>
    <property type="match status" value="1"/>
</dbReference>
<keyword evidence="13" id="KW-1185">Reference proteome</keyword>
<dbReference type="STRING" id="45351.A7S7B3"/>
<dbReference type="CDD" id="cd07302">
    <property type="entry name" value="CHD"/>
    <property type="match status" value="1"/>
</dbReference>
<dbReference type="GO" id="GO:0070482">
    <property type="term" value="P:response to oxygen levels"/>
    <property type="evidence" value="ECO:0000318"/>
    <property type="project" value="GO_Central"/>
</dbReference>
<evidence type="ECO:0000256" key="3">
    <source>
        <dbReference type="ARBA" id="ARBA00022490"/>
    </source>
</evidence>
<feature type="region of interest" description="Disordered" evidence="9">
    <location>
        <begin position="377"/>
        <end position="409"/>
    </location>
</feature>
<dbReference type="GO" id="GO:0019934">
    <property type="term" value="P:cGMP-mediated signaling"/>
    <property type="evidence" value="ECO:0000318"/>
    <property type="project" value="GO_Central"/>
</dbReference>
<evidence type="ECO:0000313" key="12">
    <source>
        <dbReference type="EMBL" id="EDO40401.1"/>
    </source>
</evidence>
<evidence type="ECO:0000256" key="5">
    <source>
        <dbReference type="ARBA" id="ARBA00023134"/>
    </source>
</evidence>
<dbReference type="EC" id="4.6.1.2" evidence="2"/>
<dbReference type="PANTHER" id="PTHR45655">
    <property type="entry name" value="GUANYLATE CYCLASE SOLUBLE SUBUNIT BETA-2"/>
    <property type="match status" value="1"/>
</dbReference>
<dbReference type="SMART" id="SM00044">
    <property type="entry name" value="CYCc"/>
    <property type="match status" value="1"/>
</dbReference>
<feature type="signal peptide" evidence="10">
    <location>
        <begin position="1"/>
        <end position="15"/>
    </location>
</feature>
<dbReference type="GO" id="GO:0005525">
    <property type="term" value="F:GTP binding"/>
    <property type="evidence" value="ECO:0007669"/>
    <property type="project" value="UniProtKB-KW"/>
</dbReference>
<dbReference type="GO" id="GO:0004383">
    <property type="term" value="F:guanylate cyclase activity"/>
    <property type="evidence" value="ECO:0000318"/>
    <property type="project" value="GO_Central"/>
</dbReference>
<evidence type="ECO:0000256" key="8">
    <source>
        <dbReference type="SAM" id="Coils"/>
    </source>
</evidence>
<dbReference type="PROSITE" id="PS50125">
    <property type="entry name" value="GUANYLATE_CYCLASE_2"/>
    <property type="match status" value="1"/>
</dbReference>
<keyword evidence="6" id="KW-0456">Lyase</keyword>
<feature type="coiled-coil region" evidence="8">
    <location>
        <begin position="647"/>
        <end position="681"/>
    </location>
</feature>
<evidence type="ECO:0000256" key="1">
    <source>
        <dbReference type="ARBA" id="ARBA00004496"/>
    </source>
</evidence>
<keyword evidence="4" id="KW-0547">Nucleotide-binding</keyword>
<dbReference type="OMA" id="TITIGIH"/>
<protein>
    <recommendedName>
        <fullName evidence="2">guanylate cyclase</fullName>
        <ecNumber evidence="2">4.6.1.2</ecNumber>
    </recommendedName>
</protein>
<dbReference type="Pfam" id="PF00211">
    <property type="entry name" value="Guanylate_cyc"/>
    <property type="match status" value="1"/>
</dbReference>
<evidence type="ECO:0000256" key="9">
    <source>
        <dbReference type="SAM" id="MobiDB-lite"/>
    </source>
</evidence>
<dbReference type="GO" id="GO:0008074">
    <property type="term" value="C:guanylate cyclase complex, soluble"/>
    <property type="evidence" value="ECO:0000318"/>
    <property type="project" value="GO_Central"/>
</dbReference>
<feature type="chain" id="PRO_5012248971" description="guanylate cyclase" evidence="10">
    <location>
        <begin position="16"/>
        <end position="918"/>
    </location>
</feature>
<dbReference type="Gene3D" id="3.90.1520.10">
    <property type="entry name" value="H-NOX domain"/>
    <property type="match status" value="1"/>
</dbReference>
<keyword evidence="7" id="KW-0141">cGMP biosynthesis</keyword>
<dbReference type="eggNOG" id="KOG4171">
    <property type="taxonomic scope" value="Eukaryota"/>
</dbReference>
<keyword evidence="10" id="KW-0732">Signal</keyword>
<dbReference type="Gene3D" id="6.10.250.780">
    <property type="match status" value="1"/>
</dbReference>
<evidence type="ECO:0000259" key="11">
    <source>
        <dbReference type="PROSITE" id="PS50125"/>
    </source>
</evidence>
<name>A7S7B3_NEMVE</name>
<keyword evidence="3" id="KW-0963">Cytoplasm</keyword>
<dbReference type="HOGENOM" id="CLU_011614_4_1_1"/>
<dbReference type="InterPro" id="IPR011645">
    <property type="entry name" value="HNOB_dom_associated"/>
</dbReference>
<evidence type="ECO:0000256" key="4">
    <source>
        <dbReference type="ARBA" id="ARBA00022741"/>
    </source>
</evidence>
<evidence type="ECO:0000256" key="2">
    <source>
        <dbReference type="ARBA" id="ARBA00012202"/>
    </source>
</evidence>
<dbReference type="InterPro" id="IPR011644">
    <property type="entry name" value="Heme_NO-bd"/>
</dbReference>
<evidence type="ECO:0000313" key="13">
    <source>
        <dbReference type="Proteomes" id="UP000001593"/>
    </source>
</evidence>
<dbReference type="SUPFAM" id="SSF111126">
    <property type="entry name" value="Ligand-binding domain in the NO signalling and Golgi transport"/>
    <property type="match status" value="1"/>
</dbReference>
<keyword evidence="8" id="KW-0175">Coiled coil</keyword>
<gene>
    <name evidence="12" type="ORF">NEMVEDRAFT_v1g207930</name>
</gene>
<organism evidence="12 13">
    <name type="scientific">Nematostella vectensis</name>
    <name type="common">Starlet sea anemone</name>
    <dbReference type="NCBI Taxonomy" id="45351"/>
    <lineage>
        <taxon>Eukaryota</taxon>
        <taxon>Metazoa</taxon>
        <taxon>Cnidaria</taxon>
        <taxon>Anthozoa</taxon>
        <taxon>Hexacorallia</taxon>
        <taxon>Actiniaria</taxon>
        <taxon>Edwardsiidae</taxon>
        <taxon>Nematostella</taxon>
    </lineage>
</organism>
<dbReference type="Proteomes" id="UP000001593">
    <property type="component" value="Unassembled WGS sequence"/>
</dbReference>
<dbReference type="Gene3D" id="3.30.70.1230">
    <property type="entry name" value="Nucleotide cyclase"/>
    <property type="match status" value="1"/>
</dbReference>
<dbReference type="PhylomeDB" id="A7S7B3"/>
<dbReference type="InterPro" id="IPR001054">
    <property type="entry name" value="A/G_cyclase"/>
</dbReference>
<feature type="domain" description="Guanylate cyclase" evidence="11">
    <location>
        <begin position="711"/>
        <end position="850"/>
    </location>
</feature>
<comment type="subcellular location">
    <subcellularLocation>
        <location evidence="1">Cytoplasm</location>
    </subcellularLocation>
</comment>
<dbReference type="InterPro" id="IPR042463">
    <property type="entry name" value="HNOB_dom_associated_sf"/>
</dbReference>
<evidence type="ECO:0000256" key="10">
    <source>
        <dbReference type="SAM" id="SignalP"/>
    </source>
</evidence>
<dbReference type="EMBL" id="DS469592">
    <property type="protein sequence ID" value="EDO40401.1"/>
    <property type="molecule type" value="Genomic_DNA"/>
</dbReference>
<feature type="compositionally biased region" description="Basic and acidic residues" evidence="9">
    <location>
        <begin position="384"/>
        <end position="409"/>
    </location>
</feature>
<reference evidence="12 13" key="1">
    <citation type="journal article" date="2007" name="Science">
        <title>Sea anemone genome reveals ancestral eumetazoan gene repertoire and genomic organization.</title>
        <authorList>
            <person name="Putnam N.H."/>
            <person name="Srivastava M."/>
            <person name="Hellsten U."/>
            <person name="Dirks B."/>
            <person name="Chapman J."/>
            <person name="Salamov A."/>
            <person name="Terry A."/>
            <person name="Shapiro H."/>
            <person name="Lindquist E."/>
            <person name="Kapitonov V.V."/>
            <person name="Jurka J."/>
            <person name="Genikhovich G."/>
            <person name="Grigoriev I.V."/>
            <person name="Lucas S.M."/>
            <person name="Steele R.E."/>
            <person name="Finnerty J.R."/>
            <person name="Technau U."/>
            <person name="Martindale M.Q."/>
            <person name="Rokhsar D.S."/>
        </authorList>
    </citation>
    <scope>NUCLEOTIDE SEQUENCE [LARGE SCALE GENOMIC DNA]</scope>
    <source>
        <strain evidence="13">CH2 X CH6</strain>
    </source>
</reference>
<feature type="region of interest" description="Disordered" evidence="9">
    <location>
        <begin position="533"/>
        <end position="589"/>
    </location>
</feature>
<dbReference type="SUPFAM" id="SSF55073">
    <property type="entry name" value="Nucleotide cyclase"/>
    <property type="match status" value="1"/>
</dbReference>
<dbReference type="Pfam" id="PF07701">
    <property type="entry name" value="HNOBA"/>
    <property type="match status" value="2"/>
</dbReference>
<dbReference type="GO" id="GO:0020037">
    <property type="term" value="F:heme binding"/>
    <property type="evidence" value="ECO:0007669"/>
    <property type="project" value="InterPro"/>
</dbReference>
<evidence type="ECO:0000256" key="7">
    <source>
        <dbReference type="ARBA" id="ARBA00023293"/>
    </source>
</evidence>
<proteinExistence type="predicted"/>
<dbReference type="InterPro" id="IPR029787">
    <property type="entry name" value="Nucleotide_cyclase"/>
</dbReference>
<sequence length="918" mass="104385">MGTSIVTIALVTACCEVLDEAPENSESIQHYIKELHGEGVWDQIRFLAGVEHHVFVTHQRYSDAIFQKLAEGSAKVLGKEMGWGKDDFMQFFGKCFVKFFSNYGYDKVIKVFGRHLRDFLNGIDTIHEQMRFGYPKMESPTFHCTEETSTGLTLHYRSKRKGFKHYVIGQMHEVVKQFYDMSIQIDILAITETTNQCHVAYRLTFDNHASKPLAPDLLSLPVIHEAPNLKSMPLENFFNIFPFSFVISANMRISMAGHSLLSILGKELLGAKVTDAFTLRRPKTEFTWENLQVWRAAFELVSNLPSIVETGAVRNIEKLQASYHQARTDFKRKKRLDSNFNGVQNKENNFGYENRIPGRAKELSWIKVDHRSSGFGAHGLPIADAKESRTTKRQETAKNPPEEVRQAKKSEKVGILSRVVDNLRCIPMLIDEDGEEVKDVASKNGKRENKSGFIMSACDTVITTEDGVMLRNGSTTFVRDDCDGNDMYIDTINKDVVWVKQTPHIRPSNARKYYKSPGTHPVERTERLCRHKNSNARTYIQNQEKSDKEVCDSLSEEESDGVTVSLPSPSKRRDSIYSDSPQDNVKKQPRIHLKGEMKYIKQNNKVLFVCSPVIGGFNEMMRCGVYMSDLGMHDRSQEMVLSGIQPLQQLEYARDQLLEKSRELEKNMKRVERERMRSNQLLYQMIPKQIADRLKEGQDAIDTCQHFDCVTILFSYLDGFVQLCSHVSAMEVVSVVNTMFTVFDKLSEKHDVYKAFDLHCSILKFETLGDAIYMAVSGAPVPKARHAEPMAAMALDMIDAMDEIKKFCSNALLTITIGMHSGAVVAGVVGKRTPQYCLFGHTVNIASRLRTTALPMRIHISNSCNECLLNTEFHTEFRGTILLKGIQGEMKTYWLIGRERKNLTHQATTTNEPKTTDV</sequence>